<proteinExistence type="predicted"/>
<dbReference type="AlphaFoldDB" id="A0A397S745"/>
<keyword evidence="4" id="KW-1185">Reference proteome</keyword>
<evidence type="ECO:0000256" key="1">
    <source>
        <dbReference type="SAM" id="MobiDB-lite"/>
    </source>
</evidence>
<feature type="transmembrane region" description="Helical" evidence="2">
    <location>
        <begin position="20"/>
        <end position="38"/>
    </location>
</feature>
<feature type="transmembrane region" description="Helical" evidence="2">
    <location>
        <begin position="44"/>
        <end position="63"/>
    </location>
</feature>
<keyword evidence="2" id="KW-0472">Membrane</keyword>
<dbReference type="RefSeq" id="WP_119015574.1">
    <property type="nucleotide sequence ID" value="NZ_QXEV01000003.1"/>
</dbReference>
<comment type="caution">
    <text evidence="3">The sequence shown here is derived from an EMBL/GenBank/DDBJ whole genome shotgun (WGS) entry which is preliminary data.</text>
</comment>
<dbReference type="Proteomes" id="UP000266506">
    <property type="component" value="Unassembled WGS sequence"/>
</dbReference>
<name>A0A397S745_9MOLU</name>
<dbReference type="EMBL" id="QXEV01000003">
    <property type="protein sequence ID" value="RIA78094.1"/>
    <property type="molecule type" value="Genomic_DNA"/>
</dbReference>
<protein>
    <submittedName>
        <fullName evidence="3">Uncharacterized protein</fullName>
    </submittedName>
</protein>
<feature type="region of interest" description="Disordered" evidence="1">
    <location>
        <begin position="72"/>
        <end position="104"/>
    </location>
</feature>
<gene>
    <name evidence="3" type="ORF">EI71_00405</name>
</gene>
<reference evidence="3 4" key="1">
    <citation type="submission" date="2018-08" db="EMBL/GenBank/DDBJ databases">
        <title>Genomic Encyclopedia of Archaeal and Bacterial Type Strains, Phase II (KMG-II): from individual species to whole genera.</title>
        <authorList>
            <person name="Goeker M."/>
        </authorList>
    </citation>
    <scope>NUCLEOTIDE SEQUENCE [LARGE SCALE GENOMIC DNA]</scope>
    <source>
        <strain evidence="3 4">ATCC 27112</strain>
    </source>
</reference>
<keyword evidence="2" id="KW-0812">Transmembrane</keyword>
<dbReference type="InParanoid" id="A0A397S745"/>
<feature type="compositionally biased region" description="Acidic residues" evidence="1">
    <location>
        <begin position="87"/>
        <end position="96"/>
    </location>
</feature>
<organism evidence="3 4">
    <name type="scientific">Anaeroplasma bactoclasticum</name>
    <dbReference type="NCBI Taxonomy" id="2088"/>
    <lineage>
        <taxon>Bacteria</taxon>
        <taxon>Bacillati</taxon>
        <taxon>Mycoplasmatota</taxon>
        <taxon>Mollicutes</taxon>
        <taxon>Anaeroplasmatales</taxon>
        <taxon>Anaeroplasmataceae</taxon>
        <taxon>Anaeroplasma</taxon>
    </lineage>
</organism>
<keyword evidence="2" id="KW-1133">Transmembrane helix</keyword>
<evidence type="ECO:0000256" key="2">
    <source>
        <dbReference type="SAM" id="Phobius"/>
    </source>
</evidence>
<evidence type="ECO:0000313" key="3">
    <source>
        <dbReference type="EMBL" id="RIA78094.1"/>
    </source>
</evidence>
<sequence length="104" mass="12462">MRRKERPQLTKDQIRRNIFLTTIVIVLIEVLLLTLIFVRKQYNLLWTPAIFVIVYFFALFMDFGKLKDLENQDENEEKNEENVSLENENDDINNDENEVKNNNA</sequence>
<evidence type="ECO:0000313" key="4">
    <source>
        <dbReference type="Proteomes" id="UP000266506"/>
    </source>
</evidence>
<accession>A0A397S745</accession>